<comment type="caution">
    <text evidence="4">The sequence shown here is derived from an EMBL/GenBank/DDBJ whole genome shotgun (WGS) entry which is preliminary data.</text>
</comment>
<feature type="repeat" description="PPR" evidence="3">
    <location>
        <begin position="145"/>
        <end position="179"/>
    </location>
</feature>
<keyword evidence="5" id="KW-1185">Reference proteome</keyword>
<reference evidence="4 5" key="1">
    <citation type="journal article" date="2023" name="Plants (Basel)">
        <title>Bridging the Gap: Combining Genomics and Transcriptomics Approaches to Understand Stylosanthes scabra, an Orphan Legume from the Brazilian Caatinga.</title>
        <authorList>
            <person name="Ferreira-Neto J.R.C."/>
            <person name="da Silva M.D."/>
            <person name="Binneck E."/>
            <person name="de Melo N.F."/>
            <person name="da Silva R.H."/>
            <person name="de Melo A.L.T.M."/>
            <person name="Pandolfi V."/>
            <person name="Bustamante F.O."/>
            <person name="Brasileiro-Vidal A.C."/>
            <person name="Benko-Iseppon A.M."/>
        </authorList>
    </citation>
    <scope>NUCLEOTIDE SEQUENCE [LARGE SCALE GENOMIC DNA]</scope>
    <source>
        <tissue evidence="4">Leaves</tissue>
    </source>
</reference>
<dbReference type="Pfam" id="PF01535">
    <property type="entry name" value="PPR"/>
    <property type="match status" value="2"/>
</dbReference>
<evidence type="ECO:0000313" key="4">
    <source>
        <dbReference type="EMBL" id="MED6165212.1"/>
    </source>
</evidence>
<evidence type="ECO:0000256" key="2">
    <source>
        <dbReference type="ARBA" id="ARBA00022737"/>
    </source>
</evidence>
<accession>A0ABU6UV69</accession>
<dbReference type="PANTHER" id="PTHR47941">
    <property type="entry name" value="PENTATRICOPEPTIDE REPEAT-CONTAINING PROTEIN 3, MITOCHONDRIAL"/>
    <property type="match status" value="1"/>
</dbReference>
<evidence type="ECO:0008006" key="6">
    <source>
        <dbReference type="Google" id="ProtNLM"/>
    </source>
</evidence>
<dbReference type="InterPro" id="IPR011990">
    <property type="entry name" value="TPR-like_helical_dom_sf"/>
</dbReference>
<keyword evidence="2" id="KW-0677">Repeat</keyword>
<evidence type="ECO:0000313" key="5">
    <source>
        <dbReference type="Proteomes" id="UP001341840"/>
    </source>
</evidence>
<protein>
    <recommendedName>
        <fullName evidence="6">Pentatricopeptide repeat-containing protein</fullName>
    </recommendedName>
</protein>
<dbReference type="NCBIfam" id="TIGR00756">
    <property type="entry name" value="PPR"/>
    <property type="match status" value="3"/>
</dbReference>
<dbReference type="Pfam" id="PF13041">
    <property type="entry name" value="PPR_2"/>
    <property type="match status" value="1"/>
</dbReference>
<dbReference type="InterPro" id="IPR002885">
    <property type="entry name" value="PPR_rpt"/>
</dbReference>
<proteinExistence type="inferred from homology"/>
<dbReference type="Proteomes" id="UP001341840">
    <property type="component" value="Unassembled WGS sequence"/>
</dbReference>
<name>A0ABU6UV69_9FABA</name>
<sequence length="198" mass="22126">MNLMHTRDAAFAFFKLSLGDNHDLDEVLRFSCVAAHALAEQRLQLLAQDVVSWVITRVGASRSKELVKSIWRNHSWYESDFSVLNTLMRGFLNVGMSPEALDILHKMRILGVFPSLSAITILLRGKTSEAVDCLHSMMECGCEPSIVTFNTIMHSLCREGNVAEARKIFDEIPEMGVTPNASAYNTLMDGYVKSREVG</sequence>
<dbReference type="EMBL" id="JASCZI010123226">
    <property type="protein sequence ID" value="MED6165212.1"/>
    <property type="molecule type" value="Genomic_DNA"/>
</dbReference>
<dbReference type="Gene3D" id="1.25.40.10">
    <property type="entry name" value="Tetratricopeptide repeat domain"/>
    <property type="match status" value="2"/>
</dbReference>
<evidence type="ECO:0000256" key="1">
    <source>
        <dbReference type="ARBA" id="ARBA00007626"/>
    </source>
</evidence>
<evidence type="ECO:0000256" key="3">
    <source>
        <dbReference type="PROSITE-ProRule" id="PRU00708"/>
    </source>
</evidence>
<comment type="similarity">
    <text evidence="1">Belongs to the PPR family. P subfamily.</text>
</comment>
<dbReference type="PROSITE" id="PS51375">
    <property type="entry name" value="PPR"/>
    <property type="match status" value="2"/>
</dbReference>
<feature type="repeat" description="PPR" evidence="3">
    <location>
        <begin position="80"/>
        <end position="114"/>
    </location>
</feature>
<organism evidence="4 5">
    <name type="scientific">Stylosanthes scabra</name>
    <dbReference type="NCBI Taxonomy" id="79078"/>
    <lineage>
        <taxon>Eukaryota</taxon>
        <taxon>Viridiplantae</taxon>
        <taxon>Streptophyta</taxon>
        <taxon>Embryophyta</taxon>
        <taxon>Tracheophyta</taxon>
        <taxon>Spermatophyta</taxon>
        <taxon>Magnoliopsida</taxon>
        <taxon>eudicotyledons</taxon>
        <taxon>Gunneridae</taxon>
        <taxon>Pentapetalae</taxon>
        <taxon>rosids</taxon>
        <taxon>fabids</taxon>
        <taxon>Fabales</taxon>
        <taxon>Fabaceae</taxon>
        <taxon>Papilionoideae</taxon>
        <taxon>50 kb inversion clade</taxon>
        <taxon>dalbergioids sensu lato</taxon>
        <taxon>Dalbergieae</taxon>
        <taxon>Pterocarpus clade</taxon>
        <taxon>Stylosanthes</taxon>
    </lineage>
</organism>
<gene>
    <name evidence="4" type="ORF">PIB30_097444</name>
</gene>